<dbReference type="OrthoDB" id="427711at2759"/>
<evidence type="ECO:0000313" key="4">
    <source>
        <dbReference type="EMBL" id="VFT91094.1"/>
    </source>
</evidence>
<protein>
    <submittedName>
        <fullName evidence="4">Aste57867_14269 protein</fullName>
    </submittedName>
</protein>
<dbReference type="CDD" id="cd17719">
    <property type="entry name" value="BRCT_Rev1"/>
    <property type="match status" value="1"/>
</dbReference>
<accession>A0A485L077</accession>
<dbReference type="GO" id="GO:0003887">
    <property type="term" value="F:DNA-directed DNA polymerase activity"/>
    <property type="evidence" value="ECO:0007669"/>
    <property type="project" value="TreeGrafter"/>
</dbReference>
<sequence length="153" mass="16557">MRLPDDKKAAAMKKRSSPWSGSAPSSRHSMTAATDKENCVSSLFQGCNFYFNGRTGDVSSYYLIKMVKAHGGNTSIMHRKTRVTHVIASNLSGSKTEAVIQSGGKVHCVQPQWILDSIAKGKRQPELNYGVCKDTTVASSGASFFAPKTKTLP</sequence>
<evidence type="ECO:0000313" key="3">
    <source>
        <dbReference type="EMBL" id="KAF0694869.1"/>
    </source>
</evidence>
<evidence type="ECO:0000313" key="5">
    <source>
        <dbReference type="Proteomes" id="UP000332933"/>
    </source>
</evidence>
<evidence type="ECO:0000256" key="1">
    <source>
        <dbReference type="SAM" id="MobiDB-lite"/>
    </source>
</evidence>
<dbReference type="GO" id="GO:0005634">
    <property type="term" value="C:nucleus"/>
    <property type="evidence" value="ECO:0007669"/>
    <property type="project" value="TreeGrafter"/>
</dbReference>
<dbReference type="SUPFAM" id="SSF52113">
    <property type="entry name" value="BRCT domain"/>
    <property type="match status" value="1"/>
</dbReference>
<dbReference type="GO" id="GO:0070987">
    <property type="term" value="P:error-free translesion synthesis"/>
    <property type="evidence" value="ECO:0007669"/>
    <property type="project" value="TreeGrafter"/>
</dbReference>
<proteinExistence type="predicted"/>
<dbReference type="EMBL" id="CAADRA010005555">
    <property type="protein sequence ID" value="VFT91094.1"/>
    <property type="molecule type" value="Genomic_DNA"/>
</dbReference>
<feature type="compositionally biased region" description="Low complexity" evidence="1">
    <location>
        <begin position="17"/>
        <end position="29"/>
    </location>
</feature>
<name>A0A485L077_9STRA</name>
<dbReference type="AlphaFoldDB" id="A0A485L077"/>
<dbReference type="EMBL" id="VJMH01005534">
    <property type="protein sequence ID" value="KAF0694869.1"/>
    <property type="molecule type" value="Genomic_DNA"/>
</dbReference>
<feature type="region of interest" description="Disordered" evidence="1">
    <location>
        <begin position="1"/>
        <end position="30"/>
    </location>
</feature>
<dbReference type="GO" id="GO:0042276">
    <property type="term" value="P:error-prone translesion synthesis"/>
    <property type="evidence" value="ECO:0007669"/>
    <property type="project" value="TreeGrafter"/>
</dbReference>
<dbReference type="SMART" id="SM00292">
    <property type="entry name" value="BRCT"/>
    <property type="match status" value="1"/>
</dbReference>
<dbReference type="Pfam" id="PF16589">
    <property type="entry name" value="BRCT_2"/>
    <property type="match status" value="1"/>
</dbReference>
<evidence type="ECO:0000259" key="2">
    <source>
        <dbReference type="PROSITE" id="PS50172"/>
    </source>
</evidence>
<dbReference type="Proteomes" id="UP000332933">
    <property type="component" value="Unassembled WGS sequence"/>
</dbReference>
<reference evidence="4 5" key="1">
    <citation type="submission" date="2019-03" db="EMBL/GenBank/DDBJ databases">
        <authorList>
            <person name="Gaulin E."/>
            <person name="Dumas B."/>
        </authorList>
    </citation>
    <scope>NUCLEOTIDE SEQUENCE [LARGE SCALE GENOMIC DNA]</scope>
    <source>
        <strain evidence="4">CBS 568.67</strain>
    </source>
</reference>
<dbReference type="InterPro" id="IPR036420">
    <property type="entry name" value="BRCT_dom_sf"/>
</dbReference>
<dbReference type="PANTHER" id="PTHR45990:SF1">
    <property type="entry name" value="DNA REPAIR PROTEIN REV1"/>
    <property type="match status" value="1"/>
</dbReference>
<gene>
    <name evidence="4" type="primary">Aste57867_14269</name>
    <name evidence="3" type="ORF">As57867_014218</name>
    <name evidence="4" type="ORF">ASTE57867_14269</name>
</gene>
<dbReference type="Gene3D" id="3.40.50.10190">
    <property type="entry name" value="BRCT domain"/>
    <property type="match status" value="1"/>
</dbReference>
<dbReference type="PANTHER" id="PTHR45990">
    <property type="entry name" value="DNA REPAIR PROTEIN REV1"/>
    <property type="match status" value="1"/>
</dbReference>
<organism evidence="4 5">
    <name type="scientific">Aphanomyces stellatus</name>
    <dbReference type="NCBI Taxonomy" id="120398"/>
    <lineage>
        <taxon>Eukaryota</taxon>
        <taxon>Sar</taxon>
        <taxon>Stramenopiles</taxon>
        <taxon>Oomycota</taxon>
        <taxon>Saprolegniomycetes</taxon>
        <taxon>Saprolegniales</taxon>
        <taxon>Verrucalvaceae</taxon>
        <taxon>Aphanomyces</taxon>
    </lineage>
</organism>
<keyword evidence="5" id="KW-1185">Reference proteome</keyword>
<feature type="domain" description="BRCT" evidence="2">
    <location>
        <begin position="39"/>
        <end position="131"/>
    </location>
</feature>
<reference evidence="3" key="2">
    <citation type="submission" date="2019-06" db="EMBL/GenBank/DDBJ databases">
        <title>Genomics analysis of Aphanomyces spp. identifies a new class of oomycete effector associated with host adaptation.</title>
        <authorList>
            <person name="Gaulin E."/>
        </authorList>
    </citation>
    <scope>NUCLEOTIDE SEQUENCE</scope>
    <source>
        <strain evidence="3">CBS 578.67</strain>
    </source>
</reference>
<dbReference type="InterPro" id="IPR001357">
    <property type="entry name" value="BRCT_dom"/>
</dbReference>
<dbReference type="GO" id="GO:0017125">
    <property type="term" value="F:deoxycytidyl transferase activity"/>
    <property type="evidence" value="ECO:0007669"/>
    <property type="project" value="TreeGrafter"/>
</dbReference>
<dbReference type="PROSITE" id="PS50172">
    <property type="entry name" value="BRCT"/>
    <property type="match status" value="1"/>
</dbReference>